<name>A0ABQ9JFA3_9CUCU</name>
<gene>
    <name evidence="2" type="ORF">NQ317_014077</name>
</gene>
<evidence type="ECO:0000256" key="1">
    <source>
        <dbReference type="SAM" id="MobiDB-lite"/>
    </source>
</evidence>
<keyword evidence="3" id="KW-1185">Reference proteome</keyword>
<organism evidence="2 3">
    <name type="scientific">Molorchus minor</name>
    <dbReference type="NCBI Taxonomy" id="1323400"/>
    <lineage>
        <taxon>Eukaryota</taxon>
        <taxon>Metazoa</taxon>
        <taxon>Ecdysozoa</taxon>
        <taxon>Arthropoda</taxon>
        <taxon>Hexapoda</taxon>
        <taxon>Insecta</taxon>
        <taxon>Pterygota</taxon>
        <taxon>Neoptera</taxon>
        <taxon>Endopterygota</taxon>
        <taxon>Coleoptera</taxon>
        <taxon>Polyphaga</taxon>
        <taxon>Cucujiformia</taxon>
        <taxon>Chrysomeloidea</taxon>
        <taxon>Cerambycidae</taxon>
        <taxon>Lamiinae</taxon>
        <taxon>Monochamini</taxon>
        <taxon>Molorchus</taxon>
    </lineage>
</organism>
<evidence type="ECO:0000313" key="3">
    <source>
        <dbReference type="Proteomes" id="UP001162164"/>
    </source>
</evidence>
<sequence length="202" mass="22705">MAPNRCYEHLAMLLFVLSLKSSRNKKLANRRQHRQIRPHRKTGLALKDTRNSFISSKGVRMLPGAKCRTLGVSSTSSLAMTDDEIKRNNYKRKIEEQSPDLDMTYTMSVNITPNKPKVKMCAEQLLSKVLKPPPPKRIASGMGPRSPRNKENKTVRRPSGAVDGSRAFAGKSKSILKALDNSRMKKLLPKTVSFHEQSFGDN</sequence>
<reference evidence="2" key="1">
    <citation type="journal article" date="2023" name="Insect Mol. Biol.">
        <title>Genome sequencing provides insights into the evolution of gene families encoding plant cell wall-degrading enzymes in longhorned beetles.</title>
        <authorList>
            <person name="Shin N.R."/>
            <person name="Okamura Y."/>
            <person name="Kirsch R."/>
            <person name="Pauchet Y."/>
        </authorList>
    </citation>
    <scope>NUCLEOTIDE SEQUENCE</scope>
    <source>
        <strain evidence="2">MMC_N1</strain>
    </source>
</reference>
<evidence type="ECO:0000313" key="2">
    <source>
        <dbReference type="EMBL" id="KAJ8976906.1"/>
    </source>
</evidence>
<accession>A0ABQ9JFA3</accession>
<feature type="region of interest" description="Disordered" evidence="1">
    <location>
        <begin position="131"/>
        <end position="167"/>
    </location>
</feature>
<comment type="caution">
    <text evidence="2">The sequence shown here is derived from an EMBL/GenBank/DDBJ whole genome shotgun (WGS) entry which is preliminary data.</text>
</comment>
<dbReference type="EMBL" id="JAPWTJ010000612">
    <property type="protein sequence ID" value="KAJ8976906.1"/>
    <property type="molecule type" value="Genomic_DNA"/>
</dbReference>
<proteinExistence type="predicted"/>
<protein>
    <submittedName>
        <fullName evidence="2">Uncharacterized protein</fullName>
    </submittedName>
</protein>
<dbReference type="Proteomes" id="UP001162164">
    <property type="component" value="Unassembled WGS sequence"/>
</dbReference>